<keyword evidence="8 10" id="KW-0378">Hydrolase</keyword>
<proteinExistence type="inferred from homology"/>
<evidence type="ECO:0000256" key="7">
    <source>
        <dbReference type="ARBA" id="ARBA00022631"/>
    </source>
</evidence>
<feature type="domain" description="Transthyretin/hydroxyisourate hydrolase" evidence="11">
    <location>
        <begin position="4"/>
        <end position="110"/>
    </location>
</feature>
<evidence type="ECO:0000256" key="3">
    <source>
        <dbReference type="ARBA" id="ARBA00009850"/>
    </source>
</evidence>
<dbReference type="InterPro" id="IPR023416">
    <property type="entry name" value="Transthyretin/HIU_hydrolase_d"/>
</dbReference>
<evidence type="ECO:0000256" key="1">
    <source>
        <dbReference type="ARBA" id="ARBA00001043"/>
    </source>
</evidence>
<dbReference type="KEGG" id="gqu:AWC35_07710"/>
<keyword evidence="7 10" id="KW-0659">Purine metabolism</keyword>
<dbReference type="OrthoDB" id="9792386at2"/>
<dbReference type="InterPro" id="IPR023418">
    <property type="entry name" value="Thyroxine_BS"/>
</dbReference>
<name>A0A250AZ68_9GAMM</name>
<feature type="binding site" evidence="9">
    <location>
        <position position="108"/>
    </location>
    <ligand>
        <name>substrate</name>
    </ligand>
</feature>
<sequence length="111" mass="12425">MSNISTHILDTSVGKPAAGVRVWLERLENQQWRVVAESHSDADGRVRDLTPEGLAGGRYRLNADLGGYFAQSQRQTLYVTAIIDFAIEDAQQHYHLPLLVSPYSYSTYRGS</sequence>
<feature type="binding site" evidence="9">
    <location>
        <position position="45"/>
    </location>
    <ligand>
        <name>substrate</name>
    </ligand>
</feature>
<gene>
    <name evidence="12" type="ORF">AWC35_07710</name>
</gene>
<accession>A0A250AZ68</accession>
<dbReference type="GO" id="GO:0006144">
    <property type="term" value="P:purine nucleobase metabolic process"/>
    <property type="evidence" value="ECO:0007669"/>
    <property type="project" value="UniProtKB-KW"/>
</dbReference>
<evidence type="ECO:0000256" key="4">
    <source>
        <dbReference type="ARBA" id="ARBA00011881"/>
    </source>
</evidence>
<dbReference type="NCBIfam" id="TIGR02962">
    <property type="entry name" value="hdxy_isourate"/>
    <property type="match status" value="1"/>
</dbReference>
<dbReference type="RefSeq" id="WP_095845846.1">
    <property type="nucleotide sequence ID" value="NZ_CP014136.1"/>
</dbReference>
<feature type="binding site" evidence="9">
    <location>
        <position position="7"/>
    </location>
    <ligand>
        <name>substrate</name>
    </ligand>
</feature>
<evidence type="ECO:0000256" key="10">
    <source>
        <dbReference type="RuleBase" id="RU361270"/>
    </source>
</evidence>
<comment type="similarity">
    <text evidence="3 10">Belongs to the transthyretin family. 5-hydroxyisourate hydrolase subfamily.</text>
</comment>
<evidence type="ECO:0000259" key="11">
    <source>
        <dbReference type="Pfam" id="PF00576"/>
    </source>
</evidence>
<organism evidence="12 13">
    <name type="scientific">Gibbsiella quercinecans</name>
    <dbReference type="NCBI Taxonomy" id="929813"/>
    <lineage>
        <taxon>Bacteria</taxon>
        <taxon>Pseudomonadati</taxon>
        <taxon>Pseudomonadota</taxon>
        <taxon>Gammaproteobacteria</taxon>
        <taxon>Enterobacterales</taxon>
        <taxon>Yersiniaceae</taxon>
        <taxon>Gibbsiella</taxon>
    </lineage>
</organism>
<dbReference type="Pfam" id="PF00576">
    <property type="entry name" value="Transthyretin"/>
    <property type="match status" value="1"/>
</dbReference>
<dbReference type="PANTHER" id="PTHR10395">
    <property type="entry name" value="URICASE AND TRANSTHYRETIN-RELATED"/>
    <property type="match status" value="1"/>
</dbReference>
<dbReference type="InterPro" id="IPR000895">
    <property type="entry name" value="Transthyretin/HIU_hydrolase"/>
</dbReference>
<protein>
    <recommendedName>
        <fullName evidence="6 10">5-hydroxyisourate hydrolase</fullName>
        <shortName evidence="10">HIU hydrolase</shortName>
        <shortName evidence="10">HIUHase</shortName>
        <ecNumber evidence="5 10">3.5.2.17</ecNumber>
    </recommendedName>
</protein>
<evidence type="ECO:0000313" key="12">
    <source>
        <dbReference type="EMBL" id="ATA19239.1"/>
    </source>
</evidence>
<dbReference type="InterPro" id="IPR036817">
    <property type="entry name" value="Transthyretin/HIU_hydrolase_sf"/>
</dbReference>
<comment type="function">
    <text evidence="2">Catalyzes the hydrolysis of 5-hydroxyisourate (HIU) to 2-oxo-4-hydroxy-4-carboxy-5-ureidoimidazoline (OHCU).</text>
</comment>
<evidence type="ECO:0000256" key="6">
    <source>
        <dbReference type="ARBA" id="ARBA00017539"/>
    </source>
</evidence>
<evidence type="ECO:0000256" key="5">
    <source>
        <dbReference type="ARBA" id="ARBA00012609"/>
    </source>
</evidence>
<evidence type="ECO:0000256" key="9">
    <source>
        <dbReference type="PIRSR" id="PIRSR600895-51"/>
    </source>
</evidence>
<comment type="subunit">
    <text evidence="4 10">Homotetramer.</text>
</comment>
<comment type="catalytic activity">
    <reaction evidence="1 10">
        <text>5-hydroxyisourate + H2O = 5-hydroxy-2-oxo-4-ureido-2,5-dihydro-1H-imidazole-5-carboxylate + H(+)</text>
        <dbReference type="Rhea" id="RHEA:23736"/>
        <dbReference type="ChEBI" id="CHEBI:15377"/>
        <dbReference type="ChEBI" id="CHEBI:15378"/>
        <dbReference type="ChEBI" id="CHEBI:18072"/>
        <dbReference type="ChEBI" id="CHEBI:58639"/>
        <dbReference type="EC" id="3.5.2.17"/>
    </reaction>
</comment>
<dbReference type="EC" id="3.5.2.17" evidence="5 10"/>
<dbReference type="PRINTS" id="PR00189">
    <property type="entry name" value="TRNSTHYRETIN"/>
</dbReference>
<evidence type="ECO:0000256" key="2">
    <source>
        <dbReference type="ARBA" id="ARBA00002704"/>
    </source>
</evidence>
<reference evidence="12 13" key="1">
    <citation type="submission" date="2016-01" db="EMBL/GenBank/DDBJ databases">
        <authorList>
            <person name="Oliw E.H."/>
        </authorList>
    </citation>
    <scope>NUCLEOTIDE SEQUENCE [LARGE SCALE GENOMIC DNA]</scope>
    <source>
        <strain evidence="12 13">FRB97</strain>
    </source>
</reference>
<dbReference type="Gene3D" id="2.60.40.180">
    <property type="entry name" value="Transthyretin/hydroxyisourate hydrolase domain"/>
    <property type="match status" value="1"/>
</dbReference>
<evidence type="ECO:0000256" key="8">
    <source>
        <dbReference type="ARBA" id="ARBA00022801"/>
    </source>
</evidence>
<evidence type="ECO:0000313" key="13">
    <source>
        <dbReference type="Proteomes" id="UP000217182"/>
    </source>
</evidence>
<dbReference type="PROSITE" id="PS00768">
    <property type="entry name" value="TRANSTHYRETIN_1"/>
    <property type="match status" value="1"/>
</dbReference>
<dbReference type="EMBL" id="CP014136">
    <property type="protein sequence ID" value="ATA19239.1"/>
    <property type="molecule type" value="Genomic_DNA"/>
</dbReference>
<dbReference type="SUPFAM" id="SSF49472">
    <property type="entry name" value="Transthyretin (synonym: prealbumin)"/>
    <property type="match status" value="1"/>
</dbReference>
<keyword evidence="13" id="KW-1185">Reference proteome</keyword>
<dbReference type="Proteomes" id="UP000217182">
    <property type="component" value="Chromosome"/>
</dbReference>
<dbReference type="AlphaFoldDB" id="A0A250AZ68"/>
<dbReference type="GO" id="GO:0033971">
    <property type="term" value="F:hydroxyisourate hydrolase activity"/>
    <property type="evidence" value="ECO:0007669"/>
    <property type="project" value="UniProtKB-EC"/>
</dbReference>
<dbReference type="PANTHER" id="PTHR10395:SF7">
    <property type="entry name" value="5-HYDROXYISOURATE HYDROLASE"/>
    <property type="match status" value="1"/>
</dbReference>
<dbReference type="CDD" id="cd05822">
    <property type="entry name" value="TLP_HIUase"/>
    <property type="match status" value="1"/>
</dbReference>
<dbReference type="InterPro" id="IPR014306">
    <property type="entry name" value="Hydroxyisourate_hydrolase"/>
</dbReference>